<evidence type="ECO:0000256" key="1">
    <source>
        <dbReference type="ARBA" id="ARBA00004651"/>
    </source>
</evidence>
<dbReference type="InterPro" id="IPR051789">
    <property type="entry name" value="Bact_Polyamine_Transport"/>
</dbReference>
<feature type="transmembrane region" description="Helical" evidence="8">
    <location>
        <begin position="96"/>
        <end position="116"/>
    </location>
</feature>
<dbReference type="PANTHER" id="PTHR43848">
    <property type="entry name" value="PUTRESCINE TRANSPORT SYSTEM PERMEASE PROTEIN POTI"/>
    <property type="match status" value="1"/>
</dbReference>
<organism evidence="10 11">
    <name type="scientific">Nocardioides pini</name>
    <dbReference type="NCBI Taxonomy" id="2975053"/>
    <lineage>
        <taxon>Bacteria</taxon>
        <taxon>Bacillati</taxon>
        <taxon>Actinomycetota</taxon>
        <taxon>Actinomycetes</taxon>
        <taxon>Propionibacteriales</taxon>
        <taxon>Nocardioidaceae</taxon>
        <taxon>Nocardioides</taxon>
    </lineage>
</organism>
<feature type="domain" description="ABC transmembrane type-1" evidence="9">
    <location>
        <begin position="90"/>
        <end position="283"/>
    </location>
</feature>
<dbReference type="Proteomes" id="UP001074726">
    <property type="component" value="Unassembled WGS sequence"/>
</dbReference>
<proteinExistence type="inferred from homology"/>
<feature type="transmembrane region" description="Helical" evidence="8">
    <location>
        <begin position="156"/>
        <end position="181"/>
    </location>
</feature>
<evidence type="ECO:0000256" key="4">
    <source>
        <dbReference type="ARBA" id="ARBA00022475"/>
    </source>
</evidence>
<feature type="transmembrane region" description="Helical" evidence="8">
    <location>
        <begin position="210"/>
        <end position="231"/>
    </location>
</feature>
<dbReference type="Gene3D" id="1.10.3720.10">
    <property type="entry name" value="MetI-like"/>
    <property type="match status" value="1"/>
</dbReference>
<dbReference type="SUPFAM" id="SSF161098">
    <property type="entry name" value="MetI-like"/>
    <property type="match status" value="1"/>
</dbReference>
<keyword evidence="7 8" id="KW-0472">Membrane</keyword>
<evidence type="ECO:0000256" key="5">
    <source>
        <dbReference type="ARBA" id="ARBA00022692"/>
    </source>
</evidence>
<evidence type="ECO:0000256" key="7">
    <source>
        <dbReference type="ARBA" id="ARBA00023136"/>
    </source>
</evidence>
<protein>
    <submittedName>
        <fullName evidence="10">ABC transporter permease</fullName>
    </submittedName>
</protein>
<evidence type="ECO:0000256" key="3">
    <source>
        <dbReference type="ARBA" id="ARBA00022448"/>
    </source>
</evidence>
<dbReference type="RefSeq" id="WP_268109888.1">
    <property type="nucleotide sequence ID" value="NZ_JAPPUX010000001.1"/>
</dbReference>
<sequence>MTTTTRTTPPATTSETPAYRPSAGKRAQVWLANHFAMITAVLVLLYLFLPVAYTFVFSFNDHGKTNIVWQGFTWEHWQDPCGVQGVCESLVTSLEVGVISTVVATVLGTLMALAMVRYKFRGRSASNVLIFVPMATPEIVMGAALLTIFVQGFANIGINLGFGTIVFSHIMFCLSFVVVTVSARIQSLDPRIEEAAQDLYASPMQTFWKVTFPLILPGIAGAAMLAFSLSFDDFIITNFVSGNESTFPKFVYVASRRGIPAEANVIGFSMFVIAVLLVVGAQVVSSLRASKYKS</sequence>
<evidence type="ECO:0000313" key="10">
    <source>
        <dbReference type="EMBL" id="MCY4725072.1"/>
    </source>
</evidence>
<reference evidence="10" key="1">
    <citation type="submission" date="2022-08" db="EMBL/GenBank/DDBJ databases">
        <title>Genome sequencing of Nocardioides sp. STR2.</title>
        <authorList>
            <person name="So Y."/>
        </authorList>
    </citation>
    <scope>NUCLEOTIDE SEQUENCE</scope>
    <source>
        <strain evidence="10">STR2</strain>
    </source>
</reference>
<dbReference type="PANTHER" id="PTHR43848:SF2">
    <property type="entry name" value="PUTRESCINE TRANSPORT SYSTEM PERMEASE PROTEIN POTI"/>
    <property type="match status" value="1"/>
</dbReference>
<accession>A0ABT4C7Z0</accession>
<comment type="subcellular location">
    <subcellularLocation>
        <location evidence="1 8">Cell membrane</location>
        <topology evidence="1 8">Multi-pass membrane protein</topology>
    </subcellularLocation>
</comment>
<keyword evidence="5 8" id="KW-0812">Transmembrane</keyword>
<comment type="similarity">
    <text evidence="2">Belongs to the binding-protein-dependent transport system permease family. CysTW subfamily.</text>
</comment>
<feature type="transmembrane region" description="Helical" evidence="8">
    <location>
        <begin position="128"/>
        <end position="150"/>
    </location>
</feature>
<dbReference type="EMBL" id="JAPPUX010000001">
    <property type="protein sequence ID" value="MCY4725072.1"/>
    <property type="molecule type" value="Genomic_DNA"/>
</dbReference>
<dbReference type="InterPro" id="IPR000515">
    <property type="entry name" value="MetI-like"/>
</dbReference>
<dbReference type="Pfam" id="PF00528">
    <property type="entry name" value="BPD_transp_1"/>
    <property type="match status" value="1"/>
</dbReference>
<evidence type="ECO:0000256" key="6">
    <source>
        <dbReference type="ARBA" id="ARBA00022989"/>
    </source>
</evidence>
<gene>
    <name evidence="10" type="ORF">NYO98_02200</name>
</gene>
<feature type="transmembrane region" description="Helical" evidence="8">
    <location>
        <begin position="29"/>
        <end position="49"/>
    </location>
</feature>
<dbReference type="PROSITE" id="PS50928">
    <property type="entry name" value="ABC_TM1"/>
    <property type="match status" value="1"/>
</dbReference>
<name>A0ABT4C7Z0_9ACTN</name>
<evidence type="ECO:0000259" key="9">
    <source>
        <dbReference type="PROSITE" id="PS50928"/>
    </source>
</evidence>
<feature type="transmembrane region" description="Helical" evidence="8">
    <location>
        <begin position="265"/>
        <end position="284"/>
    </location>
</feature>
<comment type="caution">
    <text evidence="10">The sequence shown here is derived from an EMBL/GenBank/DDBJ whole genome shotgun (WGS) entry which is preliminary data.</text>
</comment>
<keyword evidence="3 8" id="KW-0813">Transport</keyword>
<dbReference type="InterPro" id="IPR035906">
    <property type="entry name" value="MetI-like_sf"/>
</dbReference>
<evidence type="ECO:0000313" key="11">
    <source>
        <dbReference type="Proteomes" id="UP001074726"/>
    </source>
</evidence>
<dbReference type="CDD" id="cd06261">
    <property type="entry name" value="TM_PBP2"/>
    <property type="match status" value="1"/>
</dbReference>
<keyword evidence="6 8" id="KW-1133">Transmembrane helix</keyword>
<evidence type="ECO:0000256" key="8">
    <source>
        <dbReference type="RuleBase" id="RU363032"/>
    </source>
</evidence>
<keyword evidence="4" id="KW-1003">Cell membrane</keyword>
<evidence type="ECO:0000256" key="2">
    <source>
        <dbReference type="ARBA" id="ARBA00007069"/>
    </source>
</evidence>
<keyword evidence="11" id="KW-1185">Reference proteome</keyword>